<evidence type="ECO:0000313" key="1">
    <source>
        <dbReference type="EMBL" id="EHD03782.1"/>
    </source>
</evidence>
<gene>
    <name evidence="1" type="ORF">LTSEURB_2335</name>
</gene>
<proteinExistence type="predicted"/>
<sequence length="56" mass="6457">MVLLGGKMDNLTHYLATTLRTLRHQRGWSLSRLAEISDLRRLKSHVRRSPASQKPC</sequence>
<organism evidence="1 2">
    <name type="scientific">Salmonella enterica subsp. enterica serovar Urbana str. R8-2977</name>
    <dbReference type="NCBI Taxonomy" id="913084"/>
    <lineage>
        <taxon>Bacteria</taxon>
        <taxon>Pseudomonadati</taxon>
        <taxon>Pseudomonadota</taxon>
        <taxon>Gammaproteobacteria</taxon>
        <taxon>Enterobacterales</taxon>
        <taxon>Enterobacteriaceae</taxon>
        <taxon>Salmonella</taxon>
    </lineage>
</organism>
<dbReference type="EMBL" id="AFCW01000912">
    <property type="protein sequence ID" value="EHD03782.1"/>
    <property type="molecule type" value="Genomic_DNA"/>
</dbReference>
<accession>G5RV86</accession>
<dbReference type="Proteomes" id="UP000004776">
    <property type="component" value="Unassembled WGS sequence"/>
</dbReference>
<evidence type="ECO:0000313" key="2">
    <source>
        <dbReference type="Proteomes" id="UP000004776"/>
    </source>
</evidence>
<comment type="caution">
    <text evidence="1">The sequence shown here is derived from an EMBL/GenBank/DDBJ whole genome shotgun (WGS) entry which is preliminary data.</text>
</comment>
<dbReference type="AlphaFoldDB" id="G5RV86"/>
<dbReference type="PATRIC" id="fig|913084.3.peg.1714"/>
<name>G5RV86_SALET</name>
<reference evidence="1 2" key="1">
    <citation type="journal article" date="2011" name="BMC Genomics">
        <title>Genome sequencing reveals diversification of virulence factor content and possible host adaptation in distinct subpopulations of Salmonella enterica.</title>
        <authorList>
            <person name="den Bakker H.C."/>
            <person name="Moreno Switt A.I."/>
            <person name="Govoni G."/>
            <person name="Cummings C.A."/>
            <person name="Ranieri M.L."/>
            <person name="Degoricija L."/>
            <person name="Hoelzer K."/>
            <person name="Rodriguez-Rivera L.D."/>
            <person name="Brown S."/>
            <person name="Bolchacova E."/>
            <person name="Furtado M.R."/>
            <person name="Wiedmann M."/>
        </authorList>
    </citation>
    <scope>NUCLEOTIDE SEQUENCE [LARGE SCALE GENOMIC DNA]</scope>
    <source>
        <strain evidence="1 2">R8-2977</strain>
    </source>
</reference>
<protein>
    <submittedName>
        <fullName evidence="1">Transcriptional regulator yidN, Cro/CI family</fullName>
    </submittedName>
</protein>